<keyword evidence="6 9" id="KW-0812">Transmembrane</keyword>
<dbReference type="SUPFAM" id="SSF53448">
    <property type="entry name" value="Nucleotide-diphospho-sugar transferases"/>
    <property type="match status" value="1"/>
</dbReference>
<dbReference type="PANTHER" id="PTHR12726">
    <property type="entry name" value="CERAMIDE GLUCOSYLTRANSFERASE"/>
    <property type="match status" value="1"/>
</dbReference>
<keyword evidence="7 9" id="KW-1133">Transmembrane helix</keyword>
<feature type="transmembrane region" description="Helical" evidence="9">
    <location>
        <begin position="256"/>
        <end position="279"/>
    </location>
</feature>
<gene>
    <name evidence="10" type="ORF">SAMN04515672_2813</name>
</gene>
<dbReference type="OrthoDB" id="27596at2157"/>
<dbReference type="RefSeq" id="WP_090307795.1">
    <property type="nucleotide sequence ID" value="NZ_FNFE01000004.1"/>
</dbReference>
<evidence type="ECO:0000256" key="3">
    <source>
        <dbReference type="ARBA" id="ARBA00004991"/>
    </source>
</evidence>
<dbReference type="Pfam" id="PF13506">
    <property type="entry name" value="Glyco_transf_21"/>
    <property type="match status" value="1"/>
</dbReference>
<keyword evidence="11" id="KW-1185">Reference proteome</keyword>
<keyword evidence="5 10" id="KW-0808">Transferase</keyword>
<reference evidence="11" key="1">
    <citation type="submission" date="2016-10" db="EMBL/GenBank/DDBJ databases">
        <authorList>
            <person name="Varghese N."/>
            <person name="Submissions S."/>
        </authorList>
    </citation>
    <scope>NUCLEOTIDE SEQUENCE [LARGE SCALE GENOMIC DNA]</scope>
    <source>
        <strain evidence="11">B4,CECT 8067,JCM 17497</strain>
    </source>
</reference>
<dbReference type="GO" id="GO:0016020">
    <property type="term" value="C:membrane"/>
    <property type="evidence" value="ECO:0007669"/>
    <property type="project" value="UniProtKB-SubCell"/>
</dbReference>
<protein>
    <submittedName>
        <fullName evidence="10">Glycosyl transferase family 21</fullName>
    </submittedName>
</protein>
<dbReference type="EMBL" id="FNFE01000004">
    <property type="protein sequence ID" value="SDK34266.1"/>
    <property type="molecule type" value="Genomic_DNA"/>
</dbReference>
<dbReference type="PANTHER" id="PTHR12726:SF0">
    <property type="entry name" value="CERAMIDE GLUCOSYLTRANSFERASE"/>
    <property type="match status" value="1"/>
</dbReference>
<evidence type="ECO:0000256" key="7">
    <source>
        <dbReference type="ARBA" id="ARBA00022989"/>
    </source>
</evidence>
<comment type="pathway">
    <text evidence="3">Sphingolipid metabolism.</text>
</comment>
<dbReference type="Gene3D" id="3.90.550.10">
    <property type="entry name" value="Spore Coat Polysaccharide Biosynthesis Protein SpsA, Chain A"/>
    <property type="match status" value="1"/>
</dbReference>
<keyword evidence="4" id="KW-0328">Glycosyltransferase</keyword>
<organism evidence="10 11">
    <name type="scientific">Natronorubrum texcoconense</name>
    <dbReference type="NCBI Taxonomy" id="1095776"/>
    <lineage>
        <taxon>Archaea</taxon>
        <taxon>Methanobacteriati</taxon>
        <taxon>Methanobacteriota</taxon>
        <taxon>Stenosarchaea group</taxon>
        <taxon>Halobacteria</taxon>
        <taxon>Halobacteriales</taxon>
        <taxon>Natrialbaceae</taxon>
        <taxon>Natronorubrum</taxon>
    </lineage>
</organism>
<accession>A0A1G9B3X0</accession>
<dbReference type="InterPro" id="IPR025993">
    <property type="entry name" value="Ceramide_glucosylTrfase"/>
</dbReference>
<evidence type="ECO:0000313" key="10">
    <source>
        <dbReference type="EMBL" id="SDK34266.1"/>
    </source>
</evidence>
<dbReference type="GO" id="GO:0008120">
    <property type="term" value="F:ceramide glucosyltransferase activity"/>
    <property type="evidence" value="ECO:0007669"/>
    <property type="project" value="TreeGrafter"/>
</dbReference>
<evidence type="ECO:0000256" key="5">
    <source>
        <dbReference type="ARBA" id="ARBA00022679"/>
    </source>
</evidence>
<evidence type="ECO:0000256" key="6">
    <source>
        <dbReference type="ARBA" id="ARBA00022692"/>
    </source>
</evidence>
<comment type="pathway">
    <text evidence="2">Lipid metabolism; sphingolipid metabolism.</text>
</comment>
<evidence type="ECO:0000256" key="4">
    <source>
        <dbReference type="ARBA" id="ARBA00022676"/>
    </source>
</evidence>
<dbReference type="InterPro" id="IPR029044">
    <property type="entry name" value="Nucleotide-diphossugar_trans"/>
</dbReference>
<proteinExistence type="predicted"/>
<evidence type="ECO:0000256" key="1">
    <source>
        <dbReference type="ARBA" id="ARBA00004141"/>
    </source>
</evidence>
<keyword evidence="8 9" id="KW-0472">Membrane</keyword>
<evidence type="ECO:0000256" key="2">
    <source>
        <dbReference type="ARBA" id="ARBA00004760"/>
    </source>
</evidence>
<feature type="transmembrane region" description="Helical" evidence="9">
    <location>
        <begin position="215"/>
        <end position="244"/>
    </location>
</feature>
<dbReference type="STRING" id="1095776.SAMN04515672_2813"/>
<evidence type="ECO:0000256" key="8">
    <source>
        <dbReference type="ARBA" id="ARBA00023136"/>
    </source>
</evidence>
<dbReference type="Proteomes" id="UP000198882">
    <property type="component" value="Unassembled WGS sequence"/>
</dbReference>
<evidence type="ECO:0000256" key="9">
    <source>
        <dbReference type="SAM" id="Phobius"/>
    </source>
</evidence>
<evidence type="ECO:0000313" key="11">
    <source>
        <dbReference type="Proteomes" id="UP000198882"/>
    </source>
</evidence>
<name>A0A1G9B3X0_9EURY</name>
<dbReference type="AlphaFoldDB" id="A0A1G9B3X0"/>
<comment type="subcellular location">
    <subcellularLocation>
        <location evidence="1">Membrane</location>
        <topology evidence="1">Multi-pass membrane protein</topology>
    </subcellularLocation>
</comment>
<sequence length="299" mass="32440">MASIILPTHRWTPAAEIVVDTLRDDDELLVVCDSHEDPVVDDAPSRATVVTAGEPVGCSGKANALATGMERASDEIVVWTDDDVSREDGWLERLVTHARETGAATEVPVFVGGGLWRLFEPAMVVLGTSGTASGNYVWGGGVAFDRTELDESALLADLRRTVGDDTLLSTYVDDVWVDTDHVRPVHVDGSPEGVYNRIARFGKTSAFFEPVQTGVLFAISLVFVVVTLVFPLLAALGSTLVGIAAYRKLELERPSVLLTFPSFLFVPLFLAVGVAAPTFRWGGRTYRWEKKFDVIVVDS</sequence>
<dbReference type="GO" id="GO:0006679">
    <property type="term" value="P:glucosylceramide biosynthetic process"/>
    <property type="evidence" value="ECO:0007669"/>
    <property type="project" value="TreeGrafter"/>
</dbReference>